<dbReference type="PANTHER" id="PTHR33639">
    <property type="entry name" value="THIOL-DISULFIDE OXIDOREDUCTASE DCC"/>
    <property type="match status" value="1"/>
</dbReference>
<organism evidence="1 2">
    <name type="scientific">Granulicella arctica</name>
    <dbReference type="NCBI Taxonomy" id="940613"/>
    <lineage>
        <taxon>Bacteria</taxon>
        <taxon>Pseudomonadati</taxon>
        <taxon>Acidobacteriota</taxon>
        <taxon>Terriglobia</taxon>
        <taxon>Terriglobales</taxon>
        <taxon>Acidobacteriaceae</taxon>
        <taxon>Granulicella</taxon>
    </lineage>
</organism>
<reference evidence="1 2" key="1">
    <citation type="submission" date="2020-07" db="EMBL/GenBank/DDBJ databases">
        <title>Genomic Encyclopedia of Type Strains, Phase IV (KMG-V): Genome sequencing to study the core and pangenomes of soil and plant-associated prokaryotes.</title>
        <authorList>
            <person name="Whitman W."/>
        </authorList>
    </citation>
    <scope>NUCLEOTIDE SEQUENCE [LARGE SCALE GENOMIC DNA]</scope>
    <source>
        <strain evidence="1 2">X4EP2</strain>
    </source>
</reference>
<dbReference type="PANTHER" id="PTHR33639:SF2">
    <property type="entry name" value="DUF393 DOMAIN-CONTAINING PROTEIN"/>
    <property type="match status" value="1"/>
</dbReference>
<dbReference type="Proteomes" id="UP000589520">
    <property type="component" value="Unassembled WGS sequence"/>
</dbReference>
<dbReference type="GO" id="GO:0015035">
    <property type="term" value="F:protein-disulfide reductase activity"/>
    <property type="evidence" value="ECO:0007669"/>
    <property type="project" value="InterPro"/>
</dbReference>
<protein>
    <submittedName>
        <fullName evidence="1">Putative DCC family thiol-disulfide oxidoreductase YuxK</fullName>
    </submittedName>
</protein>
<dbReference type="InterPro" id="IPR052927">
    <property type="entry name" value="DCC_oxidoreductase"/>
</dbReference>
<dbReference type="EMBL" id="JACCCW010000001">
    <property type="protein sequence ID" value="NYF78237.1"/>
    <property type="molecule type" value="Genomic_DNA"/>
</dbReference>
<accession>A0A7Y9TJF9</accession>
<gene>
    <name evidence="1" type="ORF">HDF17_000524</name>
</gene>
<dbReference type="InterPro" id="IPR007263">
    <property type="entry name" value="DCC1-like"/>
</dbReference>
<evidence type="ECO:0000313" key="2">
    <source>
        <dbReference type="Proteomes" id="UP000589520"/>
    </source>
</evidence>
<comment type="caution">
    <text evidence="1">The sequence shown here is derived from an EMBL/GenBank/DDBJ whole genome shotgun (WGS) entry which is preliminary data.</text>
</comment>
<dbReference type="Pfam" id="PF04134">
    <property type="entry name" value="DCC1-like"/>
    <property type="match status" value="1"/>
</dbReference>
<dbReference type="AlphaFoldDB" id="A0A7Y9TJF9"/>
<keyword evidence="2" id="KW-1185">Reference proteome</keyword>
<proteinExistence type="predicted"/>
<name>A0A7Y9TJF9_9BACT</name>
<evidence type="ECO:0000313" key="1">
    <source>
        <dbReference type="EMBL" id="NYF78237.1"/>
    </source>
</evidence>
<sequence length="148" mass="16757">MTPAEHTAIAGRSLILYDGVCGLCNRLVRLLIRIDRAGQLRFAPLESSLGIEILSRFPSAPTELEGIVLIANAVTPHETLHRRSDAILEALRRLHSPYPTFAILLHLAPKFLREWVYGLIARNRYRLFEKFDTCPIPTEAQRSRILGM</sequence>
<dbReference type="RefSeq" id="WP_179487486.1">
    <property type="nucleotide sequence ID" value="NZ_JACCCW010000001.1"/>
</dbReference>